<reference evidence="3" key="1">
    <citation type="submission" date="2011-02" db="EMBL/GenBank/DDBJ databases">
        <title>The Genome Sequence of Capsaspora owczarzaki ATCC 30864.</title>
        <authorList>
            <person name="Russ C."/>
            <person name="Cuomo C."/>
            <person name="Burger G."/>
            <person name="Gray M.W."/>
            <person name="Holland P.W.H."/>
            <person name="King N."/>
            <person name="Lang F.B.F."/>
            <person name="Roger A.J."/>
            <person name="Ruiz-Trillo I."/>
            <person name="Young S.K."/>
            <person name="Zeng Q."/>
            <person name="Gargeya S."/>
            <person name="Alvarado L."/>
            <person name="Berlin A."/>
            <person name="Chapman S.B."/>
            <person name="Chen Z."/>
            <person name="Freedman E."/>
            <person name="Gellesch M."/>
            <person name="Goldberg J."/>
            <person name="Griggs A."/>
            <person name="Gujja S."/>
            <person name="Heilman E."/>
            <person name="Heiman D."/>
            <person name="Howarth C."/>
            <person name="Mehta T."/>
            <person name="Neiman D."/>
            <person name="Pearson M."/>
            <person name="Roberts A."/>
            <person name="Saif S."/>
            <person name="Shea T."/>
            <person name="Shenoy N."/>
            <person name="Sisk P."/>
            <person name="Stolte C."/>
            <person name="Sykes S."/>
            <person name="White J."/>
            <person name="Yandava C."/>
            <person name="Haas B."/>
            <person name="Nusbaum C."/>
            <person name="Birren B."/>
        </authorList>
    </citation>
    <scope>NUCLEOTIDE SEQUENCE</scope>
    <source>
        <strain evidence="3">ATCC 30864</strain>
    </source>
</reference>
<comment type="similarity">
    <text evidence="1">Belongs to the MAF1 family.</text>
</comment>
<name>A0A0D2WUV6_CAPO3</name>
<dbReference type="GO" id="GO:0016480">
    <property type="term" value="P:negative regulation of transcription by RNA polymerase III"/>
    <property type="evidence" value="ECO:0007669"/>
    <property type="project" value="UniProtKB-UniRule"/>
</dbReference>
<dbReference type="GO" id="GO:0000994">
    <property type="term" value="F:RNA polymerase III core binding"/>
    <property type="evidence" value="ECO:0007669"/>
    <property type="project" value="TreeGrafter"/>
</dbReference>
<keyword evidence="1" id="KW-0539">Nucleus</keyword>
<comment type="subcellular location">
    <subcellularLocation>
        <location evidence="1">Nucleus</location>
    </subcellularLocation>
</comment>
<organism evidence="2 3">
    <name type="scientific">Capsaspora owczarzaki (strain ATCC 30864)</name>
    <dbReference type="NCBI Taxonomy" id="595528"/>
    <lineage>
        <taxon>Eukaryota</taxon>
        <taxon>Filasterea</taxon>
        <taxon>Capsaspora</taxon>
    </lineage>
</organism>
<keyword evidence="1" id="KW-0805">Transcription regulation</keyword>
<dbReference type="InterPro" id="IPR015257">
    <property type="entry name" value="Maf1"/>
</dbReference>
<evidence type="ECO:0000313" key="3">
    <source>
        <dbReference type="Proteomes" id="UP000008743"/>
    </source>
</evidence>
<dbReference type="PANTHER" id="PTHR22504:SF0">
    <property type="entry name" value="REPRESSOR OF RNA POLYMERASE III TRANSCRIPTION MAF1 HOMOLOG"/>
    <property type="match status" value="1"/>
</dbReference>
<dbReference type="PIRSF" id="PIRSF037240">
    <property type="entry name" value="RNA_polIII_Trep_MAF1"/>
    <property type="match status" value="1"/>
</dbReference>
<keyword evidence="1" id="KW-0678">Repressor</keyword>
<gene>
    <name evidence="2" type="ORF">CAOG_006815</name>
</gene>
<dbReference type="Proteomes" id="UP000008743">
    <property type="component" value="Unassembled WGS sequence"/>
</dbReference>
<dbReference type="PhylomeDB" id="A0A0D2WUV6"/>
<protein>
    <recommendedName>
        <fullName evidence="1">Repressor of RNA polymerase III transcription</fullName>
    </recommendedName>
</protein>
<dbReference type="STRING" id="595528.A0A0D2WUV6"/>
<dbReference type="eggNOG" id="KOG3104">
    <property type="taxonomic scope" value="Eukaryota"/>
</dbReference>
<proteinExistence type="inferred from homology"/>
<keyword evidence="3" id="KW-1185">Reference proteome</keyword>
<sequence length="245" mass="28018">MKILENVNLDALGSSLSVVRGDKRMVGRVESYSCKLAGTDKKQYKQNFTAEYTEPEHILAFSPPQSMSVSPLSQFNELCYESCNRKTLFYLIAVLNSAFPDYDFSTLKSHNFSKERFDMVSNYINSTLSTELQDEWVAIAAKFWSSIDADVALRDCAIYSYVPETDADNPFAEDGNLWSMNYFFYNHKLKRIVFFSCRCLSVTAPCPEDEMASWGEEDEFMEHYEADDEPSSGYYGSNNTGYPVY</sequence>
<dbReference type="OMA" id="DKVCRKT"/>
<dbReference type="PANTHER" id="PTHR22504">
    <property type="entry name" value="REPRESSOR OF RNA POLYMERASE III TRANSCRIPTION MAF1"/>
    <property type="match status" value="1"/>
</dbReference>
<dbReference type="AlphaFoldDB" id="A0A0D2WUV6"/>
<dbReference type="Pfam" id="PF09174">
    <property type="entry name" value="Maf1"/>
    <property type="match status" value="1"/>
</dbReference>
<dbReference type="OrthoDB" id="277029at2759"/>
<dbReference type="InParanoid" id="A0A0D2WUV6"/>
<keyword evidence="1" id="KW-0804">Transcription</keyword>
<dbReference type="GO" id="GO:0005634">
    <property type="term" value="C:nucleus"/>
    <property type="evidence" value="ECO:0007669"/>
    <property type="project" value="UniProtKB-SubCell"/>
</dbReference>
<accession>A0A0D2WUV6</accession>
<dbReference type="FunCoup" id="A0A0D2WUV6">
    <property type="interactions" value="382"/>
</dbReference>
<evidence type="ECO:0000256" key="1">
    <source>
        <dbReference type="PIRNR" id="PIRNR037240"/>
    </source>
</evidence>
<dbReference type="EMBL" id="KE346371">
    <property type="protein sequence ID" value="KJE96495.1"/>
    <property type="molecule type" value="Genomic_DNA"/>
</dbReference>
<dbReference type="Gene3D" id="3.40.1000.50">
    <property type="entry name" value="Repressor of RNA polymerase III transcription Maf1"/>
    <property type="match status" value="1"/>
</dbReference>
<dbReference type="InterPro" id="IPR038564">
    <property type="entry name" value="Maf1_sf"/>
</dbReference>
<evidence type="ECO:0000313" key="2">
    <source>
        <dbReference type="EMBL" id="KJE96495.1"/>
    </source>
</evidence>
<dbReference type="RefSeq" id="XP_004344436.1">
    <property type="nucleotide sequence ID" value="XM_004344386.2"/>
</dbReference>